<feature type="domain" description="HhH-GPD" evidence="6">
    <location>
        <begin position="48"/>
        <end position="218"/>
    </location>
</feature>
<dbReference type="EC" id="3.2.2.21" evidence="3"/>
<dbReference type="GO" id="GO:0006307">
    <property type="term" value="P:DNA alkylation repair"/>
    <property type="evidence" value="ECO:0007669"/>
    <property type="project" value="TreeGrafter"/>
</dbReference>
<organism evidence="7 8">
    <name type="scientific">Desulfosporosinus fructosivorans</name>
    <dbReference type="NCBI Taxonomy" id="2018669"/>
    <lineage>
        <taxon>Bacteria</taxon>
        <taxon>Bacillati</taxon>
        <taxon>Bacillota</taxon>
        <taxon>Clostridia</taxon>
        <taxon>Eubacteriales</taxon>
        <taxon>Desulfitobacteriaceae</taxon>
        <taxon>Desulfosporosinus</taxon>
    </lineage>
</organism>
<dbReference type="CDD" id="cd00056">
    <property type="entry name" value="ENDO3c"/>
    <property type="match status" value="1"/>
</dbReference>
<protein>
    <recommendedName>
        <fullName evidence="3">DNA-3-methyladenine glycosylase II</fullName>
        <ecNumber evidence="3">3.2.2.21</ecNumber>
    </recommendedName>
</protein>
<dbReference type="PANTHER" id="PTHR43003:SF5">
    <property type="entry name" value="DNA-3-METHYLADENINE GLYCOSYLASE"/>
    <property type="match status" value="1"/>
</dbReference>
<dbReference type="FunFam" id="1.10.340.30:FF:000004">
    <property type="entry name" value="DNA-3-methyladenine glycosylase II"/>
    <property type="match status" value="1"/>
</dbReference>
<dbReference type="GO" id="GO:0043916">
    <property type="term" value="F:DNA-7-methylguanine glycosylase activity"/>
    <property type="evidence" value="ECO:0007669"/>
    <property type="project" value="TreeGrafter"/>
</dbReference>
<dbReference type="Gene3D" id="1.10.340.30">
    <property type="entry name" value="Hypothetical protein, domain 2"/>
    <property type="match status" value="1"/>
</dbReference>
<evidence type="ECO:0000256" key="3">
    <source>
        <dbReference type="ARBA" id="ARBA00012000"/>
    </source>
</evidence>
<dbReference type="EMBL" id="SPQQ01000008">
    <property type="protein sequence ID" value="TGE36244.1"/>
    <property type="molecule type" value="Genomic_DNA"/>
</dbReference>
<dbReference type="RefSeq" id="WP_135549994.1">
    <property type="nucleotide sequence ID" value="NZ_SPQQ01000008.1"/>
</dbReference>
<dbReference type="AlphaFoldDB" id="A0A4Z0R0P6"/>
<evidence type="ECO:0000256" key="2">
    <source>
        <dbReference type="ARBA" id="ARBA00010817"/>
    </source>
</evidence>
<evidence type="ECO:0000313" key="8">
    <source>
        <dbReference type="Proteomes" id="UP000298460"/>
    </source>
</evidence>
<dbReference type="Pfam" id="PF00730">
    <property type="entry name" value="HhH-GPD"/>
    <property type="match status" value="1"/>
</dbReference>
<dbReference type="GO" id="GO:0006285">
    <property type="term" value="P:base-excision repair, AP site formation"/>
    <property type="evidence" value="ECO:0007669"/>
    <property type="project" value="TreeGrafter"/>
</dbReference>
<comment type="similarity">
    <text evidence="2">Belongs to the alkylbase DNA glycosidase AlkA family.</text>
</comment>
<dbReference type="InterPro" id="IPR011257">
    <property type="entry name" value="DNA_glycosylase"/>
</dbReference>
<keyword evidence="8" id="KW-1185">Reference proteome</keyword>
<accession>A0A4Z0R0P6</accession>
<dbReference type="GO" id="GO:0032131">
    <property type="term" value="F:alkylated DNA binding"/>
    <property type="evidence" value="ECO:0007669"/>
    <property type="project" value="TreeGrafter"/>
</dbReference>
<evidence type="ECO:0000256" key="4">
    <source>
        <dbReference type="ARBA" id="ARBA00022763"/>
    </source>
</evidence>
<dbReference type="GO" id="GO:0005737">
    <property type="term" value="C:cytoplasm"/>
    <property type="evidence" value="ECO:0007669"/>
    <property type="project" value="TreeGrafter"/>
</dbReference>
<gene>
    <name evidence="7" type="ORF">E4K67_20050</name>
</gene>
<dbReference type="GO" id="GO:0032993">
    <property type="term" value="C:protein-DNA complex"/>
    <property type="evidence" value="ECO:0007669"/>
    <property type="project" value="TreeGrafter"/>
</dbReference>
<dbReference type="OrthoDB" id="9785929at2"/>
<proteinExistence type="inferred from homology"/>
<evidence type="ECO:0000313" key="7">
    <source>
        <dbReference type="EMBL" id="TGE36244.1"/>
    </source>
</evidence>
<dbReference type="SUPFAM" id="SSF48150">
    <property type="entry name" value="DNA-glycosylase"/>
    <property type="match status" value="1"/>
</dbReference>
<dbReference type="InterPro" id="IPR051912">
    <property type="entry name" value="Alkylbase_DNA_Glycosylase/TA"/>
</dbReference>
<dbReference type="SMART" id="SM00478">
    <property type="entry name" value="ENDO3c"/>
    <property type="match status" value="1"/>
</dbReference>
<evidence type="ECO:0000256" key="1">
    <source>
        <dbReference type="ARBA" id="ARBA00000086"/>
    </source>
</evidence>
<evidence type="ECO:0000256" key="5">
    <source>
        <dbReference type="ARBA" id="ARBA00023204"/>
    </source>
</evidence>
<dbReference type="PANTHER" id="PTHR43003">
    <property type="entry name" value="DNA-3-METHYLADENINE GLYCOSYLASE"/>
    <property type="match status" value="1"/>
</dbReference>
<comment type="caution">
    <text evidence="7">The sequence shown here is derived from an EMBL/GenBank/DDBJ whole genome shotgun (WGS) entry which is preliminary data.</text>
</comment>
<dbReference type="Gene3D" id="1.10.1670.40">
    <property type="match status" value="1"/>
</dbReference>
<sequence>MLIFDYGQTEIDFLKRKDKKLGAAIDRIGIIQREITPDPFTALISSVVSQQISKKAAETVWTRLCILLEDIPTLSNNPDGNSPVLNNSESIRPESITRLSLSEIKACGMSERKASYIKGIAEAALSGTVNFEELHTLPDEEIISKLSSLHGVGVWTAEMLLIFSLNRPDVLSFKDLAICRGMMNIYGLKELPKEKFERYRKRYSPYGSVASLYLWASS</sequence>
<evidence type="ECO:0000259" key="6">
    <source>
        <dbReference type="SMART" id="SM00478"/>
    </source>
</evidence>
<dbReference type="InterPro" id="IPR003265">
    <property type="entry name" value="HhH-GPD_domain"/>
</dbReference>
<dbReference type="GO" id="GO:0008725">
    <property type="term" value="F:DNA-3-methyladenine glycosylase activity"/>
    <property type="evidence" value="ECO:0007669"/>
    <property type="project" value="TreeGrafter"/>
</dbReference>
<comment type="catalytic activity">
    <reaction evidence="1">
        <text>Hydrolysis of alkylated DNA, releasing 3-methyladenine, 3-methylguanine, 7-methylguanine and 7-methyladenine.</text>
        <dbReference type="EC" id="3.2.2.21"/>
    </reaction>
</comment>
<dbReference type="Proteomes" id="UP000298460">
    <property type="component" value="Unassembled WGS sequence"/>
</dbReference>
<reference evidence="7 8" key="1">
    <citation type="submission" date="2019-03" db="EMBL/GenBank/DDBJ databases">
        <title>Draft Genome Sequence of Desulfosporosinus fructosivorans Strain 63.6F, Isolated from Marine Sediment in the Baltic Sea.</title>
        <authorList>
            <person name="Hausmann B."/>
            <person name="Vandieken V."/>
            <person name="Pjevac P."/>
            <person name="Schreck K."/>
            <person name="Herbold C.W."/>
            <person name="Loy A."/>
        </authorList>
    </citation>
    <scope>NUCLEOTIDE SEQUENCE [LARGE SCALE GENOMIC DNA]</scope>
    <source>
        <strain evidence="7 8">63.6F</strain>
    </source>
</reference>
<name>A0A4Z0R0P6_9FIRM</name>
<keyword evidence="4" id="KW-0227">DNA damage</keyword>
<keyword evidence="5" id="KW-0234">DNA repair</keyword>